<protein>
    <recommendedName>
        <fullName evidence="3">PIN domain-containing protein</fullName>
    </recommendedName>
</protein>
<evidence type="ECO:0000313" key="1">
    <source>
        <dbReference type="EMBL" id="NYF39760.1"/>
    </source>
</evidence>
<dbReference type="EMBL" id="JACCCO010000001">
    <property type="protein sequence ID" value="NYF39760.1"/>
    <property type="molecule type" value="Genomic_DNA"/>
</dbReference>
<keyword evidence="2" id="KW-1185">Reference proteome</keyword>
<comment type="caution">
    <text evidence="1">The sequence shown here is derived from an EMBL/GenBank/DDBJ whole genome shotgun (WGS) entry which is preliminary data.</text>
</comment>
<dbReference type="Proteomes" id="UP000576393">
    <property type="component" value="Unassembled WGS sequence"/>
</dbReference>
<reference evidence="1 2" key="1">
    <citation type="submission" date="2020-07" db="EMBL/GenBank/DDBJ databases">
        <title>Sequencing the genomes of 1000 actinobacteria strains.</title>
        <authorList>
            <person name="Klenk H.-P."/>
        </authorList>
    </citation>
    <scope>NUCLEOTIDE SEQUENCE [LARGE SCALE GENOMIC DNA]</scope>
    <source>
        <strain evidence="1 2">DSM 45763</strain>
    </source>
</reference>
<evidence type="ECO:0008006" key="3">
    <source>
        <dbReference type="Google" id="ProtNLM"/>
    </source>
</evidence>
<accession>A0A852UUX5</accession>
<gene>
    <name evidence="1" type="ORF">HDA43_001919</name>
</gene>
<proteinExistence type="predicted"/>
<dbReference type="RefSeq" id="WP_179819372.1">
    <property type="nucleotide sequence ID" value="NZ_JACCCO010000001.1"/>
</dbReference>
<dbReference type="AlphaFoldDB" id="A0A852UUX5"/>
<name>A0A852UUX5_9ACTN</name>
<evidence type="ECO:0000313" key="2">
    <source>
        <dbReference type="Proteomes" id="UP000576393"/>
    </source>
</evidence>
<organism evidence="1 2">
    <name type="scientific">Streptosporangium sandarakinum</name>
    <dbReference type="NCBI Taxonomy" id="1260955"/>
    <lineage>
        <taxon>Bacteria</taxon>
        <taxon>Bacillati</taxon>
        <taxon>Actinomycetota</taxon>
        <taxon>Actinomycetes</taxon>
        <taxon>Streptosporangiales</taxon>
        <taxon>Streptosporangiaceae</taxon>
        <taxon>Streptosporangium</taxon>
    </lineage>
</organism>
<sequence length="134" mass="14397">MSSFPPTGSGRILDTSALTSAATGKHVYARALIATALRSGTVTLLIPVSAYAEALAAVPHDLRWQLMLLTSSPTVDLDFLDDREKAHEIGDFDTSDVPLAHAAWCGIRYGWRVVTDRGDELRAVAPAVEIEPLP</sequence>